<comment type="caution">
    <text evidence="2">The sequence shown here is derived from an EMBL/GenBank/DDBJ whole genome shotgun (WGS) entry which is preliminary data.</text>
</comment>
<evidence type="ECO:0000256" key="1">
    <source>
        <dbReference type="SAM" id="SignalP"/>
    </source>
</evidence>
<dbReference type="PROSITE" id="PS51257">
    <property type="entry name" value="PROKAR_LIPOPROTEIN"/>
    <property type="match status" value="1"/>
</dbReference>
<name>A0A2S4LXD6_9BURK</name>
<feature type="chain" id="PRO_5015591893" description="Lipoprotein" evidence="1">
    <location>
        <begin position="18"/>
        <end position="154"/>
    </location>
</feature>
<evidence type="ECO:0008006" key="4">
    <source>
        <dbReference type="Google" id="ProtNLM"/>
    </source>
</evidence>
<evidence type="ECO:0000313" key="3">
    <source>
        <dbReference type="Proteomes" id="UP000237381"/>
    </source>
</evidence>
<evidence type="ECO:0000313" key="2">
    <source>
        <dbReference type="EMBL" id="POR47045.1"/>
    </source>
</evidence>
<protein>
    <recommendedName>
        <fullName evidence="4">Lipoprotein</fullName>
    </recommendedName>
</protein>
<dbReference type="EMBL" id="PQGA01000020">
    <property type="protein sequence ID" value="POR47045.1"/>
    <property type="molecule type" value="Genomic_DNA"/>
</dbReference>
<sequence>MKKLLLAAGLATPIAFAACTTAQQQTTTTVATTFQTRVEQACAVVQPELNSLAALASNGNTLLAPQASALATLATDSTAVCQATTNVDTASVQALIDTSIPTALTIVNDLPLDSQTRLTVQAGLIVFQTALSAALATLPVGPDSEASAAVTARL</sequence>
<gene>
    <name evidence="2" type="ORF">B0G62_12038</name>
</gene>
<dbReference type="Proteomes" id="UP000237381">
    <property type="component" value="Unassembled WGS sequence"/>
</dbReference>
<organism evidence="2 3">
    <name type="scientific">Paraburkholderia eburnea</name>
    <dbReference type="NCBI Taxonomy" id="1189126"/>
    <lineage>
        <taxon>Bacteria</taxon>
        <taxon>Pseudomonadati</taxon>
        <taxon>Pseudomonadota</taxon>
        <taxon>Betaproteobacteria</taxon>
        <taxon>Burkholderiales</taxon>
        <taxon>Burkholderiaceae</taxon>
        <taxon>Paraburkholderia</taxon>
    </lineage>
</organism>
<reference evidence="2 3" key="1">
    <citation type="submission" date="2018-01" db="EMBL/GenBank/DDBJ databases">
        <title>Genomic Encyclopedia of Type Strains, Phase III (KMG-III): the genomes of soil and plant-associated and newly described type strains.</title>
        <authorList>
            <person name="Whitman W."/>
        </authorList>
    </citation>
    <scope>NUCLEOTIDE SEQUENCE [LARGE SCALE GENOMIC DNA]</scope>
    <source>
        <strain evidence="2 3">JCM 18070</strain>
    </source>
</reference>
<feature type="signal peptide" evidence="1">
    <location>
        <begin position="1"/>
        <end position="17"/>
    </location>
</feature>
<dbReference type="AlphaFoldDB" id="A0A2S4LXD6"/>
<accession>A0A2S4LXD6</accession>
<keyword evidence="3" id="KW-1185">Reference proteome</keyword>
<proteinExistence type="predicted"/>
<keyword evidence="1" id="KW-0732">Signal</keyword>
<dbReference type="RefSeq" id="WP_103707008.1">
    <property type="nucleotide sequence ID" value="NZ_PQGA01000020.1"/>
</dbReference>